<dbReference type="SUPFAM" id="SSF57196">
    <property type="entry name" value="EGF/Laminin"/>
    <property type="match status" value="1"/>
</dbReference>
<dbReference type="AlphaFoldDB" id="A0A2G9TF59"/>
<dbReference type="CDD" id="cd00055">
    <property type="entry name" value="EGF_Lam"/>
    <property type="match status" value="1"/>
</dbReference>
<gene>
    <name evidence="2" type="ORF">TELCIR_21994</name>
</gene>
<dbReference type="Pfam" id="PF00053">
    <property type="entry name" value="EGF_laminin"/>
    <property type="match status" value="1"/>
</dbReference>
<feature type="non-terminal residue" evidence="2">
    <location>
        <position position="1"/>
    </location>
</feature>
<accession>A0A2G9TF59</accession>
<dbReference type="Proteomes" id="UP000230423">
    <property type="component" value="Unassembled WGS sequence"/>
</dbReference>
<dbReference type="OrthoDB" id="88467at2759"/>
<dbReference type="Gene3D" id="2.10.25.10">
    <property type="entry name" value="Laminin"/>
    <property type="match status" value="1"/>
</dbReference>
<reference evidence="2 3" key="1">
    <citation type="submission" date="2015-09" db="EMBL/GenBank/DDBJ databases">
        <title>Draft genome of the parasitic nematode Teladorsagia circumcincta isolate WARC Sus (inbred).</title>
        <authorList>
            <person name="Mitreva M."/>
        </authorList>
    </citation>
    <scope>NUCLEOTIDE SEQUENCE [LARGE SCALE GENOMIC DNA]</scope>
    <source>
        <strain evidence="2 3">S</strain>
    </source>
</reference>
<feature type="non-terminal residue" evidence="2">
    <location>
        <position position="96"/>
    </location>
</feature>
<name>A0A2G9TF59_TELCI</name>
<evidence type="ECO:0000313" key="3">
    <source>
        <dbReference type="Proteomes" id="UP000230423"/>
    </source>
</evidence>
<proteinExistence type="predicted"/>
<keyword evidence="3" id="KW-1185">Reference proteome</keyword>
<dbReference type="InterPro" id="IPR002049">
    <property type="entry name" value="LE_dom"/>
</dbReference>
<organism evidence="2 3">
    <name type="scientific">Teladorsagia circumcincta</name>
    <name type="common">Brown stomach worm</name>
    <name type="synonym">Ostertagia circumcincta</name>
    <dbReference type="NCBI Taxonomy" id="45464"/>
    <lineage>
        <taxon>Eukaryota</taxon>
        <taxon>Metazoa</taxon>
        <taxon>Ecdysozoa</taxon>
        <taxon>Nematoda</taxon>
        <taxon>Chromadorea</taxon>
        <taxon>Rhabditida</taxon>
        <taxon>Rhabditina</taxon>
        <taxon>Rhabditomorpha</taxon>
        <taxon>Strongyloidea</taxon>
        <taxon>Trichostrongylidae</taxon>
        <taxon>Teladorsagia</taxon>
    </lineage>
</organism>
<dbReference type="EMBL" id="KZ374232">
    <property type="protein sequence ID" value="PIO56606.1"/>
    <property type="molecule type" value="Genomic_DNA"/>
</dbReference>
<feature type="domain" description="Laminin EGF-like" evidence="1">
    <location>
        <begin position="65"/>
        <end position="90"/>
    </location>
</feature>
<sequence length="96" mass="10162">ACHCHSLGAFGPHCDKDGNCRSMYVMPEALLPQAGIAIRHRQRGFGRLGCPDKILSINSGVKSEKCRAGVGGSKCDHCLPGFWGLHLIAAGAQSCK</sequence>
<evidence type="ECO:0000313" key="2">
    <source>
        <dbReference type="EMBL" id="PIO56606.1"/>
    </source>
</evidence>
<evidence type="ECO:0000259" key="1">
    <source>
        <dbReference type="Pfam" id="PF00053"/>
    </source>
</evidence>
<protein>
    <submittedName>
        <fullName evidence="2">Laminin EGF-like protein</fullName>
    </submittedName>
</protein>